<keyword evidence="5" id="KW-0808">Transferase</keyword>
<dbReference type="FunFam" id="3.30.572.10:FF:000013">
    <property type="entry name" value="Thymidylate synthase"/>
    <property type="match status" value="1"/>
</dbReference>
<evidence type="ECO:0000313" key="10">
    <source>
        <dbReference type="EMBL" id="OMJ13416.1"/>
    </source>
</evidence>
<dbReference type="Gene3D" id="3.30.572.10">
    <property type="entry name" value="Thymidylate synthase/dCMP hydroxymethylase domain"/>
    <property type="match status" value="1"/>
</dbReference>
<dbReference type="Proteomes" id="UP000187283">
    <property type="component" value="Unassembled WGS sequence"/>
</dbReference>
<dbReference type="STRING" id="133412.A0A1R1XUI8"/>
<dbReference type="InterPro" id="IPR036926">
    <property type="entry name" value="Thymidate_synth/dCMP_Mease_sf"/>
</dbReference>
<comment type="similarity">
    <text evidence="2">Belongs to the thymidylate synthase family.</text>
</comment>
<dbReference type="PROSITE" id="PS00091">
    <property type="entry name" value="THYMIDYLATE_SYNTHASE"/>
    <property type="match status" value="1"/>
</dbReference>
<evidence type="ECO:0000259" key="9">
    <source>
        <dbReference type="Pfam" id="PF00303"/>
    </source>
</evidence>
<dbReference type="EMBL" id="LSSN01001799">
    <property type="protein sequence ID" value="OMJ18268.1"/>
    <property type="molecule type" value="Genomic_DNA"/>
</dbReference>
<dbReference type="GO" id="GO:0004799">
    <property type="term" value="F:thymidylate synthase activity"/>
    <property type="evidence" value="ECO:0007669"/>
    <property type="project" value="UniProtKB-EC"/>
</dbReference>
<dbReference type="PRINTS" id="PR00108">
    <property type="entry name" value="THYMDSNTHASE"/>
</dbReference>
<dbReference type="GO" id="GO:0005739">
    <property type="term" value="C:mitochondrion"/>
    <property type="evidence" value="ECO:0007669"/>
    <property type="project" value="TreeGrafter"/>
</dbReference>
<dbReference type="UniPathway" id="UPA00575"/>
<dbReference type="PANTHER" id="PTHR11548">
    <property type="entry name" value="THYMIDYLATE SYNTHASE 1"/>
    <property type="match status" value="1"/>
</dbReference>
<dbReference type="GO" id="GO:0032259">
    <property type="term" value="P:methylation"/>
    <property type="evidence" value="ECO:0007669"/>
    <property type="project" value="UniProtKB-KW"/>
</dbReference>
<protein>
    <recommendedName>
        <fullName evidence="3">thymidylate synthase</fullName>
        <ecNumber evidence="3">2.1.1.45</ecNumber>
    </recommendedName>
</protein>
<evidence type="ECO:0000256" key="1">
    <source>
        <dbReference type="ARBA" id="ARBA00004992"/>
    </source>
</evidence>
<dbReference type="CDD" id="cd00351">
    <property type="entry name" value="TS_Pyrimidine_HMase"/>
    <property type="match status" value="1"/>
</dbReference>
<dbReference type="InterPro" id="IPR020940">
    <property type="entry name" value="Thymidylate_synthase_AS"/>
</dbReference>
<evidence type="ECO:0000313" key="11">
    <source>
        <dbReference type="EMBL" id="OMJ18268.1"/>
    </source>
</evidence>
<proteinExistence type="inferred from homology"/>
<dbReference type="InterPro" id="IPR023451">
    <property type="entry name" value="Thymidate_synth/dCMP_Mease_dom"/>
</dbReference>
<dbReference type="GO" id="GO:0006231">
    <property type="term" value="P:dTMP biosynthetic process"/>
    <property type="evidence" value="ECO:0007669"/>
    <property type="project" value="InterPro"/>
</dbReference>
<keyword evidence="4" id="KW-0489">Methyltransferase</keyword>
<dbReference type="SUPFAM" id="SSF55831">
    <property type="entry name" value="Thymidylate synthase/dCMP hydroxymethylase"/>
    <property type="match status" value="1"/>
</dbReference>
<accession>A0A1R1XUI8</accession>
<keyword evidence="6" id="KW-0545">Nucleotide biosynthesis</keyword>
<gene>
    <name evidence="11" type="ORF">AYI70_g5446</name>
    <name evidence="10" type="ORF">AYI70_g8508</name>
</gene>
<comment type="pathway">
    <text evidence="1">Pyrimidine metabolism; dTTP biosynthesis.</text>
</comment>
<comment type="catalytic activity">
    <reaction evidence="7">
        <text>dUMP + (6R)-5,10-methylene-5,6,7,8-tetrahydrofolate = 7,8-dihydrofolate + dTMP</text>
        <dbReference type="Rhea" id="RHEA:12104"/>
        <dbReference type="ChEBI" id="CHEBI:15636"/>
        <dbReference type="ChEBI" id="CHEBI:57451"/>
        <dbReference type="ChEBI" id="CHEBI:63528"/>
        <dbReference type="ChEBI" id="CHEBI:246422"/>
        <dbReference type="EC" id="2.1.1.45"/>
    </reaction>
</comment>
<evidence type="ECO:0000256" key="6">
    <source>
        <dbReference type="ARBA" id="ARBA00022727"/>
    </source>
</evidence>
<evidence type="ECO:0000256" key="7">
    <source>
        <dbReference type="ARBA" id="ARBA00047344"/>
    </source>
</evidence>
<dbReference type="EC" id="2.1.1.45" evidence="3"/>
<dbReference type="InterPro" id="IPR045097">
    <property type="entry name" value="Thymidate_synth/dCMP_Mease"/>
</dbReference>
<organism evidence="11 12">
    <name type="scientific">Smittium culicis</name>
    <dbReference type="NCBI Taxonomy" id="133412"/>
    <lineage>
        <taxon>Eukaryota</taxon>
        <taxon>Fungi</taxon>
        <taxon>Fungi incertae sedis</taxon>
        <taxon>Zoopagomycota</taxon>
        <taxon>Kickxellomycotina</taxon>
        <taxon>Harpellomycetes</taxon>
        <taxon>Harpellales</taxon>
        <taxon>Legeriomycetaceae</taxon>
        <taxon>Smittium</taxon>
    </lineage>
</organism>
<sequence>MTMEKSETSVGNKEEQQYLDLVKRIIDEGETRQDRTSIGTKSIFAPPQLVFDLCNGVYPLLTTKRVFFKGVAEELLFFVKGQTDNKILKQKGVNIWNGNSSRSYLDKIGLVDRREDDLGPVYGFQWRHFGAKYSDSDADYTGQGYDQLQSIIDTIKKNPFDRRLILSAWNPSDLKLMVLPPCHMFAQFYVKYPATSDAQLDCQFYQRSCDMGLGVPFNIASYALLTILIAHVTGIKPGKLYYCMGDSHVYLNHIDPLLLQTQRTPNKFPKLRITKPVSDINDFEFSDFELDGYNPQEKIKMDMAV</sequence>
<dbReference type="GO" id="GO:0005829">
    <property type="term" value="C:cytosol"/>
    <property type="evidence" value="ECO:0007669"/>
    <property type="project" value="TreeGrafter"/>
</dbReference>
<evidence type="ECO:0000256" key="5">
    <source>
        <dbReference type="ARBA" id="ARBA00022679"/>
    </source>
</evidence>
<name>A0A1R1XUI8_9FUNG</name>
<evidence type="ECO:0000256" key="4">
    <source>
        <dbReference type="ARBA" id="ARBA00022603"/>
    </source>
</evidence>
<dbReference type="Pfam" id="PF00303">
    <property type="entry name" value="Thymidylat_synt"/>
    <property type="match status" value="1"/>
</dbReference>
<dbReference type="InterPro" id="IPR000398">
    <property type="entry name" value="Thymidylate_synthase"/>
</dbReference>
<dbReference type="AlphaFoldDB" id="A0A1R1XUI8"/>
<dbReference type="GO" id="GO:0006235">
    <property type="term" value="P:dTTP biosynthetic process"/>
    <property type="evidence" value="ECO:0007669"/>
    <property type="project" value="UniProtKB-UniPathway"/>
</dbReference>
<dbReference type="PANTHER" id="PTHR11548:SF2">
    <property type="entry name" value="THYMIDYLATE SYNTHASE"/>
    <property type="match status" value="1"/>
</dbReference>
<reference evidence="11 12" key="1">
    <citation type="submission" date="2017-01" db="EMBL/GenBank/DDBJ databases">
        <authorList>
            <person name="Mah S.A."/>
            <person name="Swanson W.J."/>
            <person name="Moy G.W."/>
            <person name="Vacquier V.D."/>
        </authorList>
    </citation>
    <scope>NUCLEOTIDE SEQUENCE [LARGE SCALE GENOMIC DNA]</scope>
    <source>
        <strain evidence="11 12">GSMNP</strain>
    </source>
</reference>
<feature type="domain" description="Thymidylate synthase/dCMP hydroxymethylase" evidence="9">
    <location>
        <begin position="16"/>
        <end position="305"/>
    </location>
</feature>
<dbReference type="HAMAP" id="MF_00008">
    <property type="entry name" value="Thymidy_synth_bact"/>
    <property type="match status" value="1"/>
</dbReference>
<evidence type="ECO:0000256" key="3">
    <source>
        <dbReference type="ARBA" id="ARBA00011947"/>
    </source>
</evidence>
<evidence type="ECO:0000313" key="12">
    <source>
        <dbReference type="Proteomes" id="UP000187283"/>
    </source>
</evidence>
<dbReference type="EMBL" id="LSSN01003494">
    <property type="protein sequence ID" value="OMJ13416.1"/>
    <property type="molecule type" value="Genomic_DNA"/>
</dbReference>
<dbReference type="NCBIfam" id="TIGR03284">
    <property type="entry name" value="thym_sym"/>
    <property type="match status" value="1"/>
</dbReference>
<feature type="active site" evidence="8">
    <location>
        <position position="182"/>
    </location>
</feature>
<evidence type="ECO:0000256" key="2">
    <source>
        <dbReference type="ARBA" id="ARBA00009972"/>
    </source>
</evidence>
<evidence type="ECO:0000256" key="8">
    <source>
        <dbReference type="PROSITE-ProRule" id="PRU10016"/>
    </source>
</evidence>
<dbReference type="OrthoDB" id="766at2759"/>
<comment type="caution">
    <text evidence="11">The sequence shown here is derived from an EMBL/GenBank/DDBJ whole genome shotgun (WGS) entry which is preliminary data.</text>
</comment>
<keyword evidence="12" id="KW-1185">Reference proteome</keyword>